<sequence length="38" mass="3893">MAGSPPNSFPGGNGLSEEFEGWLPGGKPTNCNETIGSR</sequence>
<dbReference type="AlphaFoldDB" id="A0AAJ8BU65"/>
<dbReference type="VEuPathDB" id="FungiDB:An14g05090"/>
<dbReference type="RefSeq" id="XP_059602340.1">
    <property type="nucleotide sequence ID" value="XM_059744274.1"/>
</dbReference>
<evidence type="ECO:0000256" key="1">
    <source>
        <dbReference type="SAM" id="MobiDB-lite"/>
    </source>
</evidence>
<proteinExistence type="predicted"/>
<feature type="region of interest" description="Disordered" evidence="1">
    <location>
        <begin position="1"/>
        <end position="38"/>
    </location>
</feature>
<reference evidence="2" key="2">
    <citation type="submission" date="2025-08" db="UniProtKB">
        <authorList>
            <consortium name="RefSeq"/>
        </authorList>
    </citation>
    <scope>IDENTIFICATION</scope>
</reference>
<evidence type="ECO:0000313" key="2">
    <source>
        <dbReference type="RefSeq" id="XP_059602340.1"/>
    </source>
</evidence>
<accession>A0AAJ8BU65</accession>
<feature type="compositionally biased region" description="Low complexity" evidence="1">
    <location>
        <begin position="1"/>
        <end position="10"/>
    </location>
</feature>
<name>A0AAJ8BU65_ASPNG</name>
<dbReference type="KEGG" id="ang:An14g05090"/>
<protein>
    <submittedName>
        <fullName evidence="2">Uncharacterized protein</fullName>
    </submittedName>
</protein>
<feature type="compositionally biased region" description="Polar residues" evidence="1">
    <location>
        <begin position="29"/>
        <end position="38"/>
    </location>
</feature>
<dbReference type="GeneID" id="84593015"/>
<organism evidence="2">
    <name type="scientific">Aspergillus niger</name>
    <dbReference type="NCBI Taxonomy" id="5061"/>
    <lineage>
        <taxon>Eukaryota</taxon>
        <taxon>Fungi</taxon>
        <taxon>Dikarya</taxon>
        <taxon>Ascomycota</taxon>
        <taxon>Pezizomycotina</taxon>
        <taxon>Eurotiomycetes</taxon>
        <taxon>Eurotiomycetidae</taxon>
        <taxon>Eurotiales</taxon>
        <taxon>Aspergillaceae</taxon>
        <taxon>Aspergillus</taxon>
        <taxon>Aspergillus subgen. Circumdati</taxon>
    </lineage>
</organism>
<gene>
    <name evidence="2" type="ORF">An14g05090</name>
</gene>
<reference evidence="2" key="1">
    <citation type="submission" date="2025-02" db="EMBL/GenBank/DDBJ databases">
        <authorList>
            <consortium name="NCBI Genome Project"/>
        </authorList>
    </citation>
    <scope>NUCLEOTIDE SEQUENCE</scope>
</reference>